<feature type="domain" description="MurNAc-LAA" evidence="2">
    <location>
        <begin position="814"/>
        <end position="958"/>
    </location>
</feature>
<evidence type="ECO:0000313" key="4">
    <source>
        <dbReference type="Proteomes" id="UP000184241"/>
    </source>
</evidence>
<dbReference type="Pfam" id="PF01832">
    <property type="entry name" value="Glucosaminidase"/>
    <property type="match status" value="1"/>
</dbReference>
<evidence type="ECO:0000313" key="3">
    <source>
        <dbReference type="EMBL" id="SHI74436.1"/>
    </source>
</evidence>
<protein>
    <submittedName>
        <fullName evidence="3">N-acetylmuramoyl-L-alanine amidase</fullName>
    </submittedName>
</protein>
<reference evidence="3 4" key="1">
    <citation type="submission" date="2016-11" db="EMBL/GenBank/DDBJ databases">
        <authorList>
            <person name="Jaros S."/>
            <person name="Januszkiewicz K."/>
            <person name="Wedrychowicz H."/>
        </authorList>
    </citation>
    <scope>NUCLEOTIDE SEQUENCE [LARGE SCALE GENOMIC DNA]</scope>
    <source>
        <strain evidence="3 4">DSM 6191</strain>
    </source>
</reference>
<dbReference type="RefSeq" id="WP_073022583.1">
    <property type="nucleotide sequence ID" value="NZ_FQXU01000019.1"/>
</dbReference>
<dbReference type="GO" id="GO:0009253">
    <property type="term" value="P:peptidoglycan catabolic process"/>
    <property type="evidence" value="ECO:0007669"/>
    <property type="project" value="InterPro"/>
</dbReference>
<dbReference type="Gene3D" id="3.40.630.40">
    <property type="entry name" value="Zn-dependent exopeptidases"/>
    <property type="match status" value="1"/>
</dbReference>
<proteinExistence type="predicted"/>
<sequence length="961" mass="106561">MRFLSKKSKVIARILVLIFILTNSIGIKINAYEGMGIIKQKSVKASDMKEWAIRNNATQAFANLAKTYYELASNHGGVDPTIAYAQAAKETNFGRFGGPLDETYKNPAGLKIGQEVDNSNEYQRFNSWEDGISAHLDHLVLYALADGYPRINNTRDSEQLKELLGQSKTVEQLGDKWSQSDTYGIEIINMVRNIQSISNLNPITWIDSPTNGQVVNQDKFNLYGWAINKTGIKDLNVYINGALIKDVNERLPRQDVKDFYPLYSDAENSGFSIEINSNILIEGKNTVKVEAIGNDGVIQSTVTTFNYEYLTPKLYTESPMNNSTYSKDIEVNGWTLNKSGIKEVKIYIDNTFKGNANIGIIRQDINKIFSEYKNSLNSGYSFLIKNGDLSPGEHTIKIESIGNDGTIIRDNAKVIYKKLNPILYIDSPKNNSTISGKSLTISGWTLNQSGVKEVSAYIDGNLVGKTDVSLVREDVGIVYNEYYNSRVSGFSLNINSKLISKNGSTVNLKAIGNDGSIKEDNLIIKREGLNSLIFLDTPYNNQSIGTNTELKLNGWALNESGIKEVRVYLDNKLQGNANYGNLRPDVATAFPNYDESKTSGYEYKLNFKDVSLGIHEVKIVSIGNDNTMDEVSTKIQVIKLEPKIFIDTPTNLATVNSKELKVNGWALNESGIKKISVYIDDVFIKDIDDRVLRPDIKSSFPLYPESNNAGYDTNIDISKLSIGNHKLTVIAEGNNGFKQASIISFNYKNYIIIVDPGHGGKDGGATSIHNGIEYKEDTLNFSVSMKLKSKLESMGYYVVLTRQAWEFVDLVPRANYANSINADLFISIHHNSADTNVQKNPGPSGVETHYSSYRPNIDNEGITTITTGEYIGAYIDTTPTEAAKLSKILSEKIVNNLASYLGRNNRGARDHNLAVTKYTNMPSVLVECGFISNPNEATDSGKDDRQQTTVNAIADAVGEMF</sequence>
<dbReference type="SMART" id="SM00646">
    <property type="entry name" value="Ami_3"/>
    <property type="match status" value="1"/>
</dbReference>
<dbReference type="Proteomes" id="UP000184241">
    <property type="component" value="Unassembled WGS sequence"/>
</dbReference>
<dbReference type="PANTHER" id="PTHR30404">
    <property type="entry name" value="N-ACETYLMURAMOYL-L-ALANINE AMIDASE"/>
    <property type="match status" value="1"/>
</dbReference>
<gene>
    <name evidence="3" type="ORF">SAMN02745941_04268</name>
</gene>
<evidence type="ECO:0000256" key="1">
    <source>
        <dbReference type="ARBA" id="ARBA00022801"/>
    </source>
</evidence>
<dbReference type="Pfam" id="PF01520">
    <property type="entry name" value="Amidase_3"/>
    <property type="match status" value="1"/>
</dbReference>
<evidence type="ECO:0000259" key="2">
    <source>
        <dbReference type="SMART" id="SM00646"/>
    </source>
</evidence>
<dbReference type="GO" id="GO:0004040">
    <property type="term" value="F:amidase activity"/>
    <property type="evidence" value="ECO:0007669"/>
    <property type="project" value="InterPro"/>
</dbReference>
<dbReference type="CDD" id="cd02696">
    <property type="entry name" value="MurNAc-LAA"/>
    <property type="match status" value="1"/>
</dbReference>
<dbReference type="GO" id="GO:0008745">
    <property type="term" value="F:N-acetylmuramoyl-L-alanine amidase activity"/>
    <property type="evidence" value="ECO:0007669"/>
    <property type="project" value="InterPro"/>
</dbReference>
<dbReference type="SUPFAM" id="SSF53187">
    <property type="entry name" value="Zn-dependent exopeptidases"/>
    <property type="match status" value="1"/>
</dbReference>
<dbReference type="AlphaFoldDB" id="A0A1M6DMF6"/>
<organism evidence="3 4">
    <name type="scientific">Clostridium intestinale DSM 6191</name>
    <dbReference type="NCBI Taxonomy" id="1121320"/>
    <lineage>
        <taxon>Bacteria</taxon>
        <taxon>Bacillati</taxon>
        <taxon>Bacillota</taxon>
        <taxon>Clostridia</taxon>
        <taxon>Eubacteriales</taxon>
        <taxon>Clostridiaceae</taxon>
        <taxon>Clostridium</taxon>
    </lineage>
</organism>
<dbReference type="InterPro" id="IPR050695">
    <property type="entry name" value="N-acetylmuramoyl_amidase_3"/>
</dbReference>
<dbReference type="PANTHER" id="PTHR30404:SF0">
    <property type="entry name" value="N-ACETYLMURAMOYL-L-ALANINE AMIDASE AMIC"/>
    <property type="match status" value="1"/>
</dbReference>
<dbReference type="EMBL" id="FQXU01000019">
    <property type="protein sequence ID" value="SHI74436.1"/>
    <property type="molecule type" value="Genomic_DNA"/>
</dbReference>
<dbReference type="GO" id="GO:0030288">
    <property type="term" value="C:outer membrane-bounded periplasmic space"/>
    <property type="evidence" value="ECO:0007669"/>
    <property type="project" value="TreeGrafter"/>
</dbReference>
<dbReference type="InterPro" id="IPR002901">
    <property type="entry name" value="MGlyc_endo_b_GlcNAc-like_dom"/>
</dbReference>
<name>A0A1M6DMF6_9CLOT</name>
<keyword evidence="1" id="KW-0378">Hydrolase</keyword>
<dbReference type="InterPro" id="IPR002508">
    <property type="entry name" value="MurNAc-LAA_cat"/>
</dbReference>
<dbReference type="Pfam" id="PF17957">
    <property type="entry name" value="Big_7"/>
    <property type="match status" value="4"/>
</dbReference>
<accession>A0A1M6DMF6</accession>